<dbReference type="Pfam" id="PF22942">
    <property type="entry name" value="DUF7025"/>
    <property type="match status" value="1"/>
</dbReference>
<dbReference type="RefSeq" id="XP_066666738.1">
    <property type="nucleotide sequence ID" value="XM_066814776.1"/>
</dbReference>
<comment type="caution">
    <text evidence="2">The sequence shown here is derived from an EMBL/GenBank/DDBJ whole genome shotgun (WGS) entry which is preliminary data.</text>
</comment>
<dbReference type="PANTHER" id="PTHR46411:SF2">
    <property type="entry name" value="AAA+ ATPASE DOMAIN-CONTAINING PROTEIN"/>
    <property type="match status" value="1"/>
</dbReference>
<dbReference type="InterPro" id="IPR056599">
    <property type="entry name" value="AAA_lid_fung"/>
</dbReference>
<dbReference type="CDD" id="cd19481">
    <property type="entry name" value="RecA-like_protease"/>
    <property type="match status" value="1"/>
</dbReference>
<dbReference type="SUPFAM" id="SSF52540">
    <property type="entry name" value="P-loop containing nucleoside triphosphate hydrolases"/>
    <property type="match status" value="1"/>
</dbReference>
<protein>
    <recommendedName>
        <fullName evidence="1">AAA+ ATPase domain-containing protein</fullName>
    </recommendedName>
</protein>
<gene>
    <name evidence="2" type="ORF">PG997_010461</name>
</gene>
<dbReference type="EMBL" id="JAQQWN010000007">
    <property type="protein sequence ID" value="KAK8075798.1"/>
    <property type="molecule type" value="Genomic_DNA"/>
</dbReference>
<dbReference type="InterPro" id="IPR003959">
    <property type="entry name" value="ATPase_AAA_core"/>
</dbReference>
<feature type="domain" description="AAA+ ATPase" evidence="1">
    <location>
        <begin position="253"/>
        <end position="380"/>
    </location>
</feature>
<dbReference type="Pfam" id="PF00004">
    <property type="entry name" value="AAA"/>
    <property type="match status" value="1"/>
</dbReference>
<dbReference type="PANTHER" id="PTHR46411">
    <property type="entry name" value="FAMILY ATPASE, PUTATIVE-RELATED"/>
    <property type="match status" value="1"/>
</dbReference>
<dbReference type="Proteomes" id="UP001433268">
    <property type="component" value="Unassembled WGS sequence"/>
</dbReference>
<reference evidence="2 3" key="1">
    <citation type="submission" date="2023-01" db="EMBL/GenBank/DDBJ databases">
        <title>Analysis of 21 Apiospora genomes using comparative genomics revels a genus with tremendous synthesis potential of carbohydrate active enzymes and secondary metabolites.</title>
        <authorList>
            <person name="Sorensen T."/>
        </authorList>
    </citation>
    <scope>NUCLEOTIDE SEQUENCE [LARGE SCALE GENOMIC DNA]</scope>
    <source>
        <strain evidence="2 3">CBS 114990</strain>
    </source>
</reference>
<dbReference type="InterPro" id="IPR003593">
    <property type="entry name" value="AAA+_ATPase"/>
</dbReference>
<sequence length="482" mass="55639">MDFLVHPGQTIVWKSDYGPRGCKATSWIIKDVLADSFSNNSGSTDILRKASDKIQFDLDVWYYGYDGRFWKHTKTIPVSFSTSTKQPETKIDSLPVFPLRFADTQLRTQLEKRGETFWRCRRRQFVSHTPQNIDGILLNDERYMVDFSTYRMLHHDSEGFKYTYGDPQGRSYMSDEAMDEDLPPSGHEALFPTTVPGFSMQDLEVDQIQEVRWHKEVFDHLVIGDETKELVQALITNRIESEKNTDWVTNKGNGLIMLLHGGPGTGKTFTAESVAELAEKPLYPITCGDIGTKPEEVEKYLESALHLGRLWDCVVLLDEADVFLEQRTLNDLKRNALVSVFLRVLEYYDGILILTTNRVGIFDEAFKSRIQLALHYDKLEKPQRVQIWKNFFNRLEILGGEEKIDFDILESYVDELAEYPMNGRQIRNTITTARQLAKFKNRPMSFGHLRHVIKVAGKFDQYLLEVHDTLSDDQIARGEGIR</sequence>
<evidence type="ECO:0000259" key="1">
    <source>
        <dbReference type="SMART" id="SM00382"/>
    </source>
</evidence>
<evidence type="ECO:0000313" key="3">
    <source>
        <dbReference type="Proteomes" id="UP001433268"/>
    </source>
</evidence>
<dbReference type="Gene3D" id="3.40.50.300">
    <property type="entry name" value="P-loop containing nucleotide triphosphate hydrolases"/>
    <property type="match status" value="1"/>
</dbReference>
<dbReference type="Pfam" id="PF23232">
    <property type="entry name" value="AAA_lid_13"/>
    <property type="match status" value="1"/>
</dbReference>
<dbReference type="SMART" id="SM00382">
    <property type="entry name" value="AAA"/>
    <property type="match status" value="1"/>
</dbReference>
<dbReference type="InterPro" id="IPR054289">
    <property type="entry name" value="DUF7025"/>
</dbReference>
<dbReference type="InterPro" id="IPR027417">
    <property type="entry name" value="P-loop_NTPase"/>
</dbReference>
<proteinExistence type="predicted"/>
<accession>A0ABR1W105</accession>
<name>A0ABR1W105_9PEZI</name>
<evidence type="ECO:0000313" key="2">
    <source>
        <dbReference type="EMBL" id="KAK8075798.1"/>
    </source>
</evidence>
<dbReference type="GeneID" id="92047836"/>
<organism evidence="2 3">
    <name type="scientific">Apiospora hydei</name>
    <dbReference type="NCBI Taxonomy" id="1337664"/>
    <lineage>
        <taxon>Eukaryota</taxon>
        <taxon>Fungi</taxon>
        <taxon>Dikarya</taxon>
        <taxon>Ascomycota</taxon>
        <taxon>Pezizomycotina</taxon>
        <taxon>Sordariomycetes</taxon>
        <taxon>Xylariomycetidae</taxon>
        <taxon>Amphisphaeriales</taxon>
        <taxon>Apiosporaceae</taxon>
        <taxon>Apiospora</taxon>
    </lineage>
</organism>
<keyword evidence="3" id="KW-1185">Reference proteome</keyword>